<accession>A0AAD2Q131</accession>
<protein>
    <submittedName>
        <fullName evidence="3">Uncharacterized protein</fullName>
    </submittedName>
</protein>
<keyword evidence="2" id="KW-0732">Signal</keyword>
<dbReference type="InterPro" id="IPR045328">
    <property type="entry name" value="Kre9/Knh1"/>
</dbReference>
<feature type="region of interest" description="Disordered" evidence="1">
    <location>
        <begin position="177"/>
        <end position="211"/>
    </location>
</feature>
<proteinExistence type="predicted"/>
<dbReference type="GO" id="GO:0006078">
    <property type="term" value="P:(1-&gt;6)-beta-D-glucan biosynthetic process"/>
    <property type="evidence" value="ECO:0007669"/>
    <property type="project" value="InterPro"/>
</dbReference>
<dbReference type="EMBL" id="CAVNYO010000054">
    <property type="protein sequence ID" value="CAK5264356.1"/>
    <property type="molecule type" value="Genomic_DNA"/>
</dbReference>
<dbReference type="Proteomes" id="UP001295794">
    <property type="component" value="Unassembled WGS sequence"/>
</dbReference>
<organism evidence="3 4">
    <name type="scientific">Mycena citricolor</name>
    <dbReference type="NCBI Taxonomy" id="2018698"/>
    <lineage>
        <taxon>Eukaryota</taxon>
        <taxon>Fungi</taxon>
        <taxon>Dikarya</taxon>
        <taxon>Basidiomycota</taxon>
        <taxon>Agaricomycotina</taxon>
        <taxon>Agaricomycetes</taxon>
        <taxon>Agaricomycetidae</taxon>
        <taxon>Agaricales</taxon>
        <taxon>Marasmiineae</taxon>
        <taxon>Mycenaceae</taxon>
        <taxon>Mycena</taxon>
    </lineage>
</organism>
<comment type="caution">
    <text evidence="3">The sequence shown here is derived from an EMBL/GenBank/DDBJ whole genome shotgun (WGS) entry which is preliminary data.</text>
</comment>
<dbReference type="AlphaFoldDB" id="A0AAD2Q131"/>
<name>A0AAD2Q131_9AGAR</name>
<reference evidence="3" key="1">
    <citation type="submission" date="2023-11" db="EMBL/GenBank/DDBJ databases">
        <authorList>
            <person name="De Vega J J."/>
            <person name="De Vega J J."/>
        </authorList>
    </citation>
    <scope>NUCLEOTIDE SEQUENCE</scope>
</reference>
<dbReference type="GO" id="GO:0042546">
    <property type="term" value="P:cell wall biogenesis"/>
    <property type="evidence" value="ECO:0007669"/>
    <property type="project" value="InterPro"/>
</dbReference>
<evidence type="ECO:0000313" key="4">
    <source>
        <dbReference type="Proteomes" id="UP001295794"/>
    </source>
</evidence>
<evidence type="ECO:0000256" key="2">
    <source>
        <dbReference type="SAM" id="SignalP"/>
    </source>
</evidence>
<feature type="compositionally biased region" description="Low complexity" evidence="1">
    <location>
        <begin position="181"/>
        <end position="211"/>
    </location>
</feature>
<gene>
    <name evidence="3" type="ORF">MYCIT1_LOCUS4450</name>
</gene>
<sequence length="250" mass="24809">MIPSTSLAAFVALNCALVVSAGVYFVEPSGGITCTSGQSCALQWLDDGNIPVLADIGVVTVGLYTANQQLVQSIEPLDVSESHSFQFTPDAEAGPNSKNYYISFISTTAKVNGTAYAAFSPSITLNGMSGNFASPLASATSSIPIPSTLAPASIGSVAGSTITVGTIHTSFAPISTSHVPTSASATKSATSTTTSSTSSGFATSSIPSIVPSSSPSASKAAASSGAGISPPSILPSLLSFSCLALAILSL</sequence>
<feature type="signal peptide" evidence="2">
    <location>
        <begin position="1"/>
        <end position="21"/>
    </location>
</feature>
<evidence type="ECO:0000256" key="1">
    <source>
        <dbReference type="SAM" id="MobiDB-lite"/>
    </source>
</evidence>
<evidence type="ECO:0000313" key="3">
    <source>
        <dbReference type="EMBL" id="CAK5264356.1"/>
    </source>
</evidence>
<dbReference type="PANTHER" id="PTHR28154:SF1">
    <property type="entry name" value="CELL WALL SYNTHESIS PROTEIN KNH1-RELATED"/>
    <property type="match status" value="1"/>
</dbReference>
<keyword evidence="4" id="KW-1185">Reference proteome</keyword>
<dbReference type="PANTHER" id="PTHR28154">
    <property type="entry name" value="CELL WALL SYNTHESIS PROTEIN KNH1-RELATED"/>
    <property type="match status" value="1"/>
</dbReference>
<feature type="chain" id="PRO_5042080169" evidence="2">
    <location>
        <begin position="22"/>
        <end position="250"/>
    </location>
</feature>